<dbReference type="AlphaFoldDB" id="A0A841L2A1"/>
<dbReference type="RefSeq" id="WP_243452692.1">
    <property type="nucleotide sequence ID" value="NZ_JACIIV010000007.1"/>
</dbReference>
<dbReference type="SUPFAM" id="SSF53335">
    <property type="entry name" value="S-adenosyl-L-methionine-dependent methyltransferases"/>
    <property type="match status" value="1"/>
</dbReference>
<dbReference type="Pfam" id="PF02636">
    <property type="entry name" value="Methyltransf_28"/>
    <property type="match status" value="1"/>
</dbReference>
<dbReference type="InterPro" id="IPR038375">
    <property type="entry name" value="NDUFAF7_sf"/>
</dbReference>
<evidence type="ECO:0000313" key="3">
    <source>
        <dbReference type="EMBL" id="MBB6226939.1"/>
    </source>
</evidence>
<dbReference type="PANTHER" id="PTHR12049:SF7">
    <property type="entry name" value="PROTEIN ARGININE METHYLTRANSFERASE NDUFAF7, MITOCHONDRIAL"/>
    <property type="match status" value="1"/>
</dbReference>
<keyword evidence="1" id="KW-0489">Methyltransferase</keyword>
<accession>A0A841L2A1</accession>
<keyword evidence="3" id="KW-0830">Ubiquinone</keyword>
<dbReference type="PANTHER" id="PTHR12049">
    <property type="entry name" value="PROTEIN ARGININE METHYLTRANSFERASE NDUFAF7, MITOCHONDRIAL"/>
    <property type="match status" value="1"/>
</dbReference>
<dbReference type="Proteomes" id="UP000538147">
    <property type="component" value="Unassembled WGS sequence"/>
</dbReference>
<dbReference type="EMBL" id="JACIIV010000007">
    <property type="protein sequence ID" value="MBB6226939.1"/>
    <property type="molecule type" value="Genomic_DNA"/>
</dbReference>
<evidence type="ECO:0000256" key="2">
    <source>
        <dbReference type="ARBA" id="ARBA00022679"/>
    </source>
</evidence>
<comment type="caution">
    <text evidence="3">The sequence shown here is derived from an EMBL/GenBank/DDBJ whole genome shotgun (WGS) entry which is preliminary data.</text>
</comment>
<reference evidence="3 4" key="1">
    <citation type="submission" date="2020-08" db="EMBL/GenBank/DDBJ databases">
        <title>Genomic Encyclopedia of Type Strains, Phase IV (KMG-IV): sequencing the most valuable type-strain genomes for metagenomic binning, comparative biology and taxonomic classification.</title>
        <authorList>
            <person name="Goeker M."/>
        </authorList>
    </citation>
    <scope>NUCLEOTIDE SEQUENCE [LARGE SCALE GENOMIC DNA]</scope>
    <source>
        <strain evidence="3 4">DSM 102189</strain>
    </source>
</reference>
<evidence type="ECO:0000256" key="1">
    <source>
        <dbReference type="ARBA" id="ARBA00022603"/>
    </source>
</evidence>
<evidence type="ECO:0000313" key="4">
    <source>
        <dbReference type="Proteomes" id="UP000538147"/>
    </source>
</evidence>
<name>A0A841L2A1_9SPHN</name>
<proteinExistence type="predicted"/>
<dbReference type="InterPro" id="IPR003788">
    <property type="entry name" value="NDUFAF7"/>
</dbReference>
<organism evidence="3 4">
    <name type="scientific">Polymorphobacter multimanifer</name>
    <dbReference type="NCBI Taxonomy" id="1070431"/>
    <lineage>
        <taxon>Bacteria</taxon>
        <taxon>Pseudomonadati</taxon>
        <taxon>Pseudomonadota</taxon>
        <taxon>Alphaproteobacteria</taxon>
        <taxon>Sphingomonadales</taxon>
        <taxon>Sphingosinicellaceae</taxon>
        <taxon>Polymorphobacter</taxon>
    </lineage>
</organism>
<dbReference type="GO" id="GO:0032259">
    <property type="term" value="P:methylation"/>
    <property type="evidence" value="ECO:0007669"/>
    <property type="project" value="UniProtKB-KW"/>
</dbReference>
<gene>
    <name evidence="3" type="ORF">FHS79_001101</name>
</gene>
<protein>
    <submittedName>
        <fullName evidence="3">NADH dehydrogenase [ubiquinone] 1 alpha subcomplex assembly factor 7</fullName>
    </submittedName>
</protein>
<keyword evidence="2" id="KW-0808">Transferase</keyword>
<dbReference type="Gene3D" id="3.40.50.12710">
    <property type="match status" value="1"/>
</dbReference>
<keyword evidence="4" id="KW-1185">Reference proteome</keyword>
<sequence>MTELADALAARIASDGPLRLDAWMAACNSHYYAAQDPLGRDFTTAPEVSQLFGEMIGGWIGDLWLRAGQPPLTLVELGPGRGTLMADALRLLARIPGFTPSLALVETSPTLRAVQATTLAQHPPEWHDDLSTLPTDTALIVIANEFFDALPIRQHLGQGQERAVGHNGERFLAATLPSPETTSQERNETGEALIATLAARLRAQGGAALIIDYGQSETAADTLQAIRAGTPHDPFSSPGEADLTAHVAFSALQHAANLPSHGPIPQGRFLAALGIHSRAAALSRGKPIAEAAKIAAGLARLTAPAQMGALFKAMALTSPGWPTPAGFDA</sequence>
<dbReference type="InterPro" id="IPR029063">
    <property type="entry name" value="SAM-dependent_MTases_sf"/>
</dbReference>
<dbReference type="GO" id="GO:0035243">
    <property type="term" value="F:protein-arginine omega-N symmetric methyltransferase activity"/>
    <property type="evidence" value="ECO:0007669"/>
    <property type="project" value="TreeGrafter"/>
</dbReference>